<sequence>MALYFRQNYLLRTSNNEFYNFYFSNNRSVVYNHYDNKGTLIETTTLIENNIMDFSIDIDKNDRFHLLCITKKGDLQYYIYVNGKWLKNTLTKLNVKSNHYKYLTVKFVKNSIHIFYSYSNLINSQIWTIVHIVGYKDKWEKKNIISITPGKFMSPFFIDYDKFDNIHLIYSNMYKGIQHIYYTSFSSFLKRWMPAPKKISDLSADNIHPYMFIDRRNTVHVVWSILDHEKIKLQYKQLPSSKNYKNNWKNIKLPSISSKCTFPLVFESNNNLKIQYKANNQLNSLISDNYGATWHIDESINNISIDDITFIEYGSNYNVEKLNSKINHIYGDFKENIILYGTNLLMKSVKSSNHSLNNLSSMNNKTRLDSTNRTDILPNKHTISHTNTIKINLDNSNRQPSSSNDFKEQGIKSFVSKNNLNIDSMLSKAKRESETKNNIEENIYKNVKELDEKIVLKKNDFNKIIKQLENLELLIEKYKEESKEFTETLEAIKEKNNLNDSQISEIQSQISEIKDIISNSNKSNILERILNIFK</sequence>
<keyword evidence="4" id="KW-1185">Reference proteome</keyword>
<evidence type="ECO:0000313" key="3">
    <source>
        <dbReference type="EMBL" id="EOC99963.1"/>
    </source>
</evidence>
<dbReference type="EMBL" id="ARZA01000221">
    <property type="protein sequence ID" value="EOC99963.1"/>
    <property type="molecule type" value="Genomic_DNA"/>
</dbReference>
<protein>
    <submittedName>
        <fullName evidence="3">Uncharacterized protein</fullName>
    </submittedName>
</protein>
<dbReference type="STRING" id="1304284.L21TH_2008"/>
<keyword evidence="1" id="KW-0175">Coiled coil</keyword>
<dbReference type="eggNOG" id="COG5244">
    <property type="taxonomic scope" value="Bacteria"/>
</dbReference>
<organism evidence="3 4">
    <name type="scientific">Caldisalinibacter kiritimatiensis</name>
    <dbReference type="NCBI Taxonomy" id="1304284"/>
    <lineage>
        <taxon>Bacteria</taxon>
        <taxon>Bacillati</taxon>
        <taxon>Bacillota</taxon>
        <taxon>Tissierellia</taxon>
        <taxon>Tissierellales</taxon>
        <taxon>Thermohalobacteraceae</taxon>
        <taxon>Caldisalinibacter</taxon>
    </lineage>
</organism>
<reference evidence="3 4" key="1">
    <citation type="journal article" date="2015" name="Geomicrobiol. J.">
        <title>Caldisalinibacter kiritimatiensis gen. nov., sp. nov., a moderately thermohalophilic thiosulfate-reducing bacterium from a hypersaline microbial mat.</title>
        <authorList>
            <person name="Ben Hania W."/>
            <person name="Joseph M."/>
            <person name="Fiebig A."/>
            <person name="Bunk B."/>
            <person name="Klenk H.-P."/>
            <person name="Fardeau M.-L."/>
            <person name="Spring S."/>
        </authorList>
    </citation>
    <scope>NUCLEOTIDE SEQUENCE [LARGE SCALE GENOMIC DNA]</scope>
    <source>
        <strain evidence="3 4">L21-TH-D2</strain>
    </source>
</reference>
<proteinExistence type="predicted"/>
<comment type="caution">
    <text evidence="3">The sequence shown here is derived from an EMBL/GenBank/DDBJ whole genome shotgun (WGS) entry which is preliminary data.</text>
</comment>
<dbReference type="Proteomes" id="UP000013378">
    <property type="component" value="Unassembled WGS sequence"/>
</dbReference>
<dbReference type="AlphaFoldDB" id="R1CTF7"/>
<evidence type="ECO:0000256" key="2">
    <source>
        <dbReference type="SAM" id="MobiDB-lite"/>
    </source>
</evidence>
<feature type="region of interest" description="Disordered" evidence="2">
    <location>
        <begin position="356"/>
        <end position="378"/>
    </location>
</feature>
<accession>R1CTF7</accession>
<feature type="coiled-coil region" evidence="1">
    <location>
        <begin position="422"/>
        <end position="495"/>
    </location>
</feature>
<dbReference type="SUPFAM" id="SSF89372">
    <property type="entry name" value="Fucose-specific lectin"/>
    <property type="match status" value="1"/>
</dbReference>
<evidence type="ECO:0000313" key="4">
    <source>
        <dbReference type="Proteomes" id="UP000013378"/>
    </source>
</evidence>
<gene>
    <name evidence="3" type="ORF">L21TH_2008</name>
</gene>
<name>R1CTF7_9FIRM</name>
<dbReference type="Gene3D" id="2.120.10.70">
    <property type="entry name" value="Fucose-specific lectin"/>
    <property type="match status" value="1"/>
</dbReference>
<evidence type="ECO:0000256" key="1">
    <source>
        <dbReference type="SAM" id="Coils"/>
    </source>
</evidence>